<evidence type="ECO:0000313" key="2">
    <source>
        <dbReference type="Proteomes" id="UP001601303"/>
    </source>
</evidence>
<dbReference type="RefSeq" id="WP_388107706.1">
    <property type="nucleotide sequence ID" value="NZ_JBIAHM010000007.1"/>
</dbReference>
<organism evidence="1 2">
    <name type="scientific">Streptomyces hokutonensis</name>
    <dbReference type="NCBI Taxonomy" id="1306990"/>
    <lineage>
        <taxon>Bacteria</taxon>
        <taxon>Bacillati</taxon>
        <taxon>Actinomycetota</taxon>
        <taxon>Actinomycetes</taxon>
        <taxon>Kitasatosporales</taxon>
        <taxon>Streptomycetaceae</taxon>
        <taxon>Streptomyces</taxon>
    </lineage>
</organism>
<gene>
    <name evidence="1" type="ORF">ACFYNQ_20265</name>
</gene>
<protein>
    <recommendedName>
        <fullName evidence="3">Lipoprotein</fullName>
    </recommendedName>
</protein>
<proteinExistence type="predicted"/>
<accession>A0ABW6M423</accession>
<name>A0ABW6M423_9ACTN</name>
<evidence type="ECO:0008006" key="3">
    <source>
        <dbReference type="Google" id="ProtNLM"/>
    </source>
</evidence>
<dbReference type="Proteomes" id="UP001601303">
    <property type="component" value="Unassembled WGS sequence"/>
</dbReference>
<comment type="caution">
    <text evidence="1">The sequence shown here is derived from an EMBL/GenBank/DDBJ whole genome shotgun (WGS) entry which is preliminary data.</text>
</comment>
<reference evidence="1 2" key="1">
    <citation type="submission" date="2024-10" db="EMBL/GenBank/DDBJ databases">
        <title>The Natural Products Discovery Center: Release of the First 8490 Sequenced Strains for Exploring Actinobacteria Biosynthetic Diversity.</title>
        <authorList>
            <person name="Kalkreuter E."/>
            <person name="Kautsar S.A."/>
            <person name="Yang D."/>
            <person name="Bader C.D."/>
            <person name="Teijaro C.N."/>
            <person name="Fluegel L."/>
            <person name="Davis C.M."/>
            <person name="Simpson J.R."/>
            <person name="Lauterbach L."/>
            <person name="Steele A.D."/>
            <person name="Gui C."/>
            <person name="Meng S."/>
            <person name="Li G."/>
            <person name="Viehrig K."/>
            <person name="Ye F."/>
            <person name="Su P."/>
            <person name="Kiefer A.F."/>
            <person name="Nichols A."/>
            <person name="Cepeda A.J."/>
            <person name="Yan W."/>
            <person name="Fan B."/>
            <person name="Jiang Y."/>
            <person name="Adhikari A."/>
            <person name="Zheng C.-J."/>
            <person name="Schuster L."/>
            <person name="Cowan T.M."/>
            <person name="Smanski M.J."/>
            <person name="Chevrette M.G."/>
            <person name="De Carvalho L.P.S."/>
            <person name="Shen B."/>
        </authorList>
    </citation>
    <scope>NUCLEOTIDE SEQUENCE [LARGE SCALE GENOMIC DNA]</scope>
    <source>
        <strain evidence="1 2">NPDC006488</strain>
    </source>
</reference>
<dbReference type="EMBL" id="JBIAHM010000007">
    <property type="protein sequence ID" value="MFE9600889.1"/>
    <property type="molecule type" value="Genomic_DNA"/>
</dbReference>
<evidence type="ECO:0000313" key="1">
    <source>
        <dbReference type="EMBL" id="MFE9600889.1"/>
    </source>
</evidence>
<dbReference type="PROSITE" id="PS51257">
    <property type="entry name" value="PROKAR_LIPOPROTEIN"/>
    <property type="match status" value="1"/>
</dbReference>
<sequence length="554" mass="57916">MKMLIAGVVVGFMLVGAGCSGESHQPPPPVGKSASVNVGPGRAATLRLPTGLEVDLPAGSVAGPGTLAGGIGPPHAPAPTGMTLAGPVYDLHVSNTTFTGSAELTVPVPPLPATGASAGPDAALLAFYDTAGSHWQPVVATYDPGRHTLTATSTHLSNWSVLRLDAAQVLTAATIALRRLVAQADTTAQPSCPNTGQLTTDHIQAVSDKGNLIKWCAGVSKVGAPLVQVANNRSYAVEADYPATWSMRRLGPTDPIFQQLVTSVTRVLSPPLAGTAAVIIPAGHAVELTAPPGTSGEVRTRPSPEGYLIDALLYGADTYALTLGQIPGAPKPNLTTTERALDLVFSSKSCLTGMDTLAHNDLSSAQAIGDLFRADINLAVGCLRDPWQIAYDLTGSVAQFYASVVLWLPDGIKLVSAGRQAAFDNVLYWRSYRIDLVSPQAVPVLGLVWGPNQQGYGQPHPATIFNGGDPTGLVTRVVWHFWGKPTAEGDGISVYAPGVIANGTEESAHVVAFDLGMCRGTLAYRGVEWYFPQHGQRFNSHVYIDICKGTFVGQ</sequence>
<keyword evidence="2" id="KW-1185">Reference proteome</keyword>